<comment type="catalytic activity">
    <reaction evidence="7">
        <text>L-aspartate + NH4(+) + ATP = L-asparagine + AMP + diphosphate + H(+)</text>
        <dbReference type="Rhea" id="RHEA:11372"/>
        <dbReference type="ChEBI" id="CHEBI:15378"/>
        <dbReference type="ChEBI" id="CHEBI:28938"/>
        <dbReference type="ChEBI" id="CHEBI:29991"/>
        <dbReference type="ChEBI" id="CHEBI:30616"/>
        <dbReference type="ChEBI" id="CHEBI:33019"/>
        <dbReference type="ChEBI" id="CHEBI:58048"/>
        <dbReference type="ChEBI" id="CHEBI:456215"/>
        <dbReference type="EC" id="6.3.1.1"/>
    </reaction>
</comment>
<name>A0ABT0KHT7_9GAMM</name>
<evidence type="ECO:0000256" key="7">
    <source>
        <dbReference type="HAMAP-Rule" id="MF_00555"/>
    </source>
</evidence>
<protein>
    <recommendedName>
        <fullName evidence="7 8">Aspartate--ammonia ligase</fullName>
        <ecNumber evidence="7 8">6.3.1.1</ecNumber>
    </recommendedName>
    <alternativeName>
        <fullName evidence="7">Asparagine synthetase A</fullName>
    </alternativeName>
</protein>
<dbReference type="GO" id="GO:0004071">
    <property type="term" value="F:aspartate-ammonia ligase activity"/>
    <property type="evidence" value="ECO:0007669"/>
    <property type="project" value="UniProtKB-EC"/>
</dbReference>
<dbReference type="SUPFAM" id="SSF55681">
    <property type="entry name" value="Class II aaRS and biotin synthetases"/>
    <property type="match status" value="1"/>
</dbReference>
<evidence type="ECO:0000313" key="11">
    <source>
        <dbReference type="Proteomes" id="UP001165275"/>
    </source>
</evidence>
<comment type="caution">
    <text evidence="10">The sequence shown here is derived from an EMBL/GenBank/DDBJ whole genome shotgun (WGS) entry which is preliminary data.</text>
</comment>
<dbReference type="NCBIfam" id="TIGR00669">
    <property type="entry name" value="asnA"/>
    <property type="match status" value="1"/>
</dbReference>
<dbReference type="Gene3D" id="3.30.930.10">
    <property type="entry name" value="Bira Bifunctional Protein, Domain 2"/>
    <property type="match status" value="1"/>
</dbReference>
<dbReference type="Pfam" id="PF03590">
    <property type="entry name" value="AsnA"/>
    <property type="match status" value="1"/>
</dbReference>
<dbReference type="PANTHER" id="PTHR30073">
    <property type="entry name" value="ASPARTATE--AMMONIA LIGASE"/>
    <property type="match status" value="1"/>
</dbReference>
<reference evidence="10" key="1">
    <citation type="submission" date="2021-04" db="EMBL/GenBank/DDBJ databases">
        <title>Genome sequence of Serratia sp. arafor3.</title>
        <authorList>
            <person name="Besaury L."/>
        </authorList>
    </citation>
    <scope>NUCLEOTIDE SEQUENCE</scope>
    <source>
        <strain evidence="10">Arafor3</strain>
    </source>
</reference>
<dbReference type="HAMAP" id="MF_00555">
    <property type="entry name" value="AsnA"/>
    <property type="match status" value="1"/>
</dbReference>
<evidence type="ECO:0000256" key="8">
    <source>
        <dbReference type="NCBIfam" id="TIGR00669"/>
    </source>
</evidence>
<evidence type="ECO:0000256" key="5">
    <source>
        <dbReference type="ARBA" id="ARBA00022840"/>
    </source>
</evidence>
<keyword evidence="5 7" id="KW-0067">ATP-binding</keyword>
<dbReference type="PANTHER" id="PTHR30073:SF5">
    <property type="entry name" value="ASPARTATE--AMMONIA LIGASE"/>
    <property type="match status" value="1"/>
</dbReference>
<dbReference type="InterPro" id="IPR006195">
    <property type="entry name" value="aa-tRNA-synth_II"/>
</dbReference>
<evidence type="ECO:0000313" key="10">
    <source>
        <dbReference type="EMBL" id="MCL1031601.1"/>
    </source>
</evidence>
<comment type="similarity">
    <text evidence="7">Belongs to the class-II aminoacyl-tRNA synthetase family. AsnA subfamily.</text>
</comment>
<feature type="domain" description="Aminoacyl-transfer RNA synthetases class-II family profile" evidence="9">
    <location>
        <begin position="13"/>
        <end position="320"/>
    </location>
</feature>
<dbReference type="RefSeq" id="WP_248947582.1">
    <property type="nucleotide sequence ID" value="NZ_CBCSGY010000049.1"/>
</dbReference>
<evidence type="ECO:0000256" key="6">
    <source>
        <dbReference type="ARBA" id="ARBA00022888"/>
    </source>
</evidence>
<keyword evidence="1 7" id="KW-0963">Cytoplasm</keyword>
<proteinExistence type="inferred from homology"/>
<dbReference type="EC" id="6.3.1.1" evidence="7 8"/>
<keyword evidence="4 7" id="KW-0547">Nucleotide-binding</keyword>
<gene>
    <name evidence="7" type="primary">asnA</name>
    <name evidence="10" type="ORF">KAJ71_21620</name>
</gene>
<evidence type="ECO:0000256" key="2">
    <source>
        <dbReference type="ARBA" id="ARBA00022598"/>
    </source>
</evidence>
<evidence type="ECO:0000256" key="4">
    <source>
        <dbReference type="ARBA" id="ARBA00022741"/>
    </source>
</evidence>
<dbReference type="PROSITE" id="PS50862">
    <property type="entry name" value="AA_TRNA_LIGASE_II"/>
    <property type="match status" value="1"/>
</dbReference>
<dbReference type="EMBL" id="JAGQDC010000026">
    <property type="protein sequence ID" value="MCL1031601.1"/>
    <property type="molecule type" value="Genomic_DNA"/>
</dbReference>
<dbReference type="PIRSF" id="PIRSF001555">
    <property type="entry name" value="Asp_ammon_ligase"/>
    <property type="match status" value="1"/>
</dbReference>
<organism evidence="10 11">
    <name type="scientific">Serratia silvae</name>
    <dbReference type="NCBI Taxonomy" id="2824122"/>
    <lineage>
        <taxon>Bacteria</taxon>
        <taxon>Pseudomonadati</taxon>
        <taxon>Pseudomonadota</taxon>
        <taxon>Gammaproteobacteria</taxon>
        <taxon>Enterobacterales</taxon>
        <taxon>Yersiniaceae</taxon>
        <taxon>Serratia</taxon>
    </lineage>
</organism>
<sequence length="330" mass="36898">MKKQFIQKQQQISFVKSFFSRQLEQQLGLIEVQAPILSRLGDGTQDNLSGSEKAVQVKVKSLPDATFEVVHSLAKWKRKTLGDHDFSAGEGVYTHMKALRPDEDRLTPIHSVYVDQWDWERVMGDGERSPAYLQDTVKRIYASIKETEAAVSREFGLAPFLPEQIHFVHSETLLQRYPDLDAKGRERAIAKELGAVFLIGIGGELSHGKSHDVRAPDYDDWTTPGVEGLKGLNGDIVVWNPVLQDAFELSSMGIRVDAAALQHQLTLTDDLDRLKLEWHQSLLRGEMPQTIGGGIGQSRLVMLLLQLSHIGQVQCGVWGPEVRESVEGLL</sequence>
<dbReference type="Proteomes" id="UP001165275">
    <property type="component" value="Unassembled WGS sequence"/>
</dbReference>
<keyword evidence="2 7" id="KW-0436">Ligase</keyword>
<dbReference type="InterPro" id="IPR004618">
    <property type="entry name" value="AsnA"/>
</dbReference>
<evidence type="ECO:0000256" key="3">
    <source>
        <dbReference type="ARBA" id="ARBA00022605"/>
    </source>
</evidence>
<accession>A0ABT0KHT7</accession>
<keyword evidence="6 7" id="KW-0061">Asparagine biosynthesis</keyword>
<keyword evidence="3 7" id="KW-0028">Amino-acid biosynthesis</keyword>
<dbReference type="InterPro" id="IPR045864">
    <property type="entry name" value="aa-tRNA-synth_II/BPL/LPL"/>
</dbReference>
<evidence type="ECO:0000256" key="1">
    <source>
        <dbReference type="ARBA" id="ARBA00022490"/>
    </source>
</evidence>
<comment type="subcellular location">
    <subcellularLocation>
        <location evidence="7">Cytoplasm</location>
    </subcellularLocation>
</comment>
<evidence type="ECO:0000259" key="9">
    <source>
        <dbReference type="PROSITE" id="PS50862"/>
    </source>
</evidence>
<comment type="pathway">
    <text evidence="7">Amino-acid biosynthesis; L-asparagine biosynthesis; L-asparagine from L-aspartate (ammonia route): step 1/1.</text>
</comment>
<keyword evidence="11" id="KW-1185">Reference proteome</keyword>